<feature type="compositionally biased region" description="Low complexity" evidence="1">
    <location>
        <begin position="149"/>
        <end position="165"/>
    </location>
</feature>
<feature type="compositionally biased region" description="Low complexity" evidence="1">
    <location>
        <begin position="99"/>
        <end position="108"/>
    </location>
</feature>
<dbReference type="AlphaFoldDB" id="A0A9P6H7U8"/>
<dbReference type="Proteomes" id="UP000736335">
    <property type="component" value="Unassembled WGS sequence"/>
</dbReference>
<feature type="compositionally biased region" description="Basic and acidic residues" evidence="1">
    <location>
        <begin position="193"/>
        <end position="203"/>
    </location>
</feature>
<sequence length="316" mass="34713">MRPNDSSTHSVHQLTEDPKEMEYDPCIPTPSSSTPSPRAGSRHEATATPTPTPCLAQLRGHGKSYSNVHPLRSSKSTSVLRNDPSMTMKARPTSDYRNSKLSPSSRTLSSVTARSYLSCHRHHVLHLNERQLRPNSVPNQRNGLQNLDTSSQSPSTLTGSSTTSSHPVFHNVNDLAAHHGIPMSLPPTLRTVTRRDPQTKPSDDFLTSPMDESPFDDFLSTPALGGDFQDFASPLIFESDDAGAPYHNTPLFDDLGLFEPPSSSDKRTAQHLSSAVDLHRMHTVCPGTPALDASSFFPPSHRLPFHLPTGRYLHLF</sequence>
<name>A0A9P6H7U8_9AGAM</name>
<evidence type="ECO:0000256" key="1">
    <source>
        <dbReference type="SAM" id="MobiDB-lite"/>
    </source>
</evidence>
<feature type="compositionally biased region" description="Polar residues" evidence="1">
    <location>
        <begin position="133"/>
        <end position="148"/>
    </location>
</feature>
<feature type="region of interest" description="Disordered" evidence="1">
    <location>
        <begin position="1"/>
        <end position="108"/>
    </location>
</feature>
<evidence type="ECO:0000313" key="3">
    <source>
        <dbReference type="Proteomes" id="UP000736335"/>
    </source>
</evidence>
<comment type="caution">
    <text evidence="2">The sequence shown here is derived from an EMBL/GenBank/DDBJ whole genome shotgun (WGS) entry which is preliminary data.</text>
</comment>
<proteinExistence type="predicted"/>
<reference evidence="2" key="1">
    <citation type="journal article" date="2020" name="Nat. Commun.">
        <title>Large-scale genome sequencing of mycorrhizal fungi provides insights into the early evolution of symbiotic traits.</title>
        <authorList>
            <person name="Miyauchi S."/>
            <person name="Kiss E."/>
            <person name="Kuo A."/>
            <person name="Drula E."/>
            <person name="Kohler A."/>
            <person name="Sanchez-Garcia M."/>
            <person name="Morin E."/>
            <person name="Andreopoulos B."/>
            <person name="Barry K.W."/>
            <person name="Bonito G."/>
            <person name="Buee M."/>
            <person name="Carver A."/>
            <person name="Chen C."/>
            <person name="Cichocki N."/>
            <person name="Clum A."/>
            <person name="Culley D."/>
            <person name="Crous P.W."/>
            <person name="Fauchery L."/>
            <person name="Girlanda M."/>
            <person name="Hayes R.D."/>
            <person name="Keri Z."/>
            <person name="LaButti K."/>
            <person name="Lipzen A."/>
            <person name="Lombard V."/>
            <person name="Magnuson J."/>
            <person name="Maillard F."/>
            <person name="Murat C."/>
            <person name="Nolan M."/>
            <person name="Ohm R.A."/>
            <person name="Pangilinan J."/>
            <person name="Pereira M.F."/>
            <person name="Perotto S."/>
            <person name="Peter M."/>
            <person name="Pfister S."/>
            <person name="Riley R."/>
            <person name="Sitrit Y."/>
            <person name="Stielow J.B."/>
            <person name="Szollosi G."/>
            <person name="Zifcakova L."/>
            <person name="Stursova M."/>
            <person name="Spatafora J.W."/>
            <person name="Tedersoo L."/>
            <person name="Vaario L.M."/>
            <person name="Yamada A."/>
            <person name="Yan M."/>
            <person name="Wang P."/>
            <person name="Xu J."/>
            <person name="Bruns T."/>
            <person name="Baldrian P."/>
            <person name="Vilgalys R."/>
            <person name="Dunand C."/>
            <person name="Henrissat B."/>
            <person name="Grigoriev I.V."/>
            <person name="Hibbett D."/>
            <person name="Nagy L.G."/>
            <person name="Martin F.M."/>
        </authorList>
    </citation>
    <scope>NUCLEOTIDE SEQUENCE</scope>
    <source>
        <strain evidence="2">UH-Tt-Lm1</strain>
    </source>
</reference>
<accession>A0A9P6H7U8</accession>
<organism evidence="2 3">
    <name type="scientific">Thelephora terrestris</name>
    <dbReference type="NCBI Taxonomy" id="56493"/>
    <lineage>
        <taxon>Eukaryota</taxon>
        <taxon>Fungi</taxon>
        <taxon>Dikarya</taxon>
        <taxon>Basidiomycota</taxon>
        <taxon>Agaricomycotina</taxon>
        <taxon>Agaricomycetes</taxon>
        <taxon>Thelephorales</taxon>
        <taxon>Thelephoraceae</taxon>
        <taxon>Thelephora</taxon>
    </lineage>
</organism>
<gene>
    <name evidence="2" type="ORF">BJ322DRAFT_1163854</name>
</gene>
<protein>
    <submittedName>
        <fullName evidence="2">Uncharacterized protein</fullName>
    </submittedName>
</protein>
<feature type="compositionally biased region" description="Polar residues" evidence="1">
    <location>
        <begin position="1"/>
        <end position="13"/>
    </location>
</feature>
<feature type="region of interest" description="Disordered" evidence="1">
    <location>
        <begin position="127"/>
        <end position="211"/>
    </location>
</feature>
<dbReference type="EMBL" id="WIUZ02000015">
    <property type="protein sequence ID" value="KAF9780929.1"/>
    <property type="molecule type" value="Genomic_DNA"/>
</dbReference>
<dbReference type="OrthoDB" id="2257100at2759"/>
<reference evidence="2" key="2">
    <citation type="submission" date="2020-11" db="EMBL/GenBank/DDBJ databases">
        <authorList>
            <consortium name="DOE Joint Genome Institute"/>
            <person name="Kuo A."/>
            <person name="Miyauchi S."/>
            <person name="Kiss E."/>
            <person name="Drula E."/>
            <person name="Kohler A."/>
            <person name="Sanchez-Garcia M."/>
            <person name="Andreopoulos B."/>
            <person name="Barry K.W."/>
            <person name="Bonito G."/>
            <person name="Buee M."/>
            <person name="Carver A."/>
            <person name="Chen C."/>
            <person name="Cichocki N."/>
            <person name="Clum A."/>
            <person name="Culley D."/>
            <person name="Crous P.W."/>
            <person name="Fauchery L."/>
            <person name="Girlanda M."/>
            <person name="Hayes R."/>
            <person name="Keri Z."/>
            <person name="Labutti K."/>
            <person name="Lipzen A."/>
            <person name="Lombard V."/>
            <person name="Magnuson J."/>
            <person name="Maillard F."/>
            <person name="Morin E."/>
            <person name="Murat C."/>
            <person name="Nolan M."/>
            <person name="Ohm R."/>
            <person name="Pangilinan J."/>
            <person name="Pereira M."/>
            <person name="Perotto S."/>
            <person name="Peter M."/>
            <person name="Riley R."/>
            <person name="Sitrit Y."/>
            <person name="Stielow B."/>
            <person name="Szollosi G."/>
            <person name="Zifcakova L."/>
            <person name="Stursova M."/>
            <person name="Spatafora J.W."/>
            <person name="Tedersoo L."/>
            <person name="Vaario L.-M."/>
            <person name="Yamada A."/>
            <person name="Yan M."/>
            <person name="Wang P."/>
            <person name="Xu J."/>
            <person name="Bruns T."/>
            <person name="Baldrian P."/>
            <person name="Vilgalys R."/>
            <person name="Henrissat B."/>
            <person name="Grigoriev I.V."/>
            <person name="Hibbett D."/>
            <person name="Nagy L.G."/>
            <person name="Martin F.M."/>
        </authorList>
    </citation>
    <scope>NUCLEOTIDE SEQUENCE</scope>
    <source>
        <strain evidence="2">UH-Tt-Lm1</strain>
    </source>
</reference>
<keyword evidence="3" id="KW-1185">Reference proteome</keyword>
<evidence type="ECO:0000313" key="2">
    <source>
        <dbReference type="EMBL" id="KAF9780929.1"/>
    </source>
</evidence>